<dbReference type="PRINTS" id="PR00412">
    <property type="entry name" value="EPOXHYDRLASE"/>
</dbReference>
<proteinExistence type="predicted"/>
<dbReference type="InterPro" id="IPR050266">
    <property type="entry name" value="AB_hydrolase_sf"/>
</dbReference>
<dbReference type="EMBL" id="BMEV01000080">
    <property type="protein sequence ID" value="GFZ88398.1"/>
    <property type="molecule type" value="Genomic_DNA"/>
</dbReference>
<dbReference type="InterPro" id="IPR000073">
    <property type="entry name" value="AB_hydrolase_1"/>
</dbReference>
<name>A0A8J2TQY7_9BACI</name>
<dbReference type="PANTHER" id="PTHR43798">
    <property type="entry name" value="MONOACYLGLYCEROL LIPASE"/>
    <property type="match status" value="1"/>
</dbReference>
<comment type="caution">
    <text evidence="2">The sequence shown here is derived from an EMBL/GenBank/DDBJ whole genome shotgun (WGS) entry which is preliminary data.</text>
</comment>
<protein>
    <submittedName>
        <fullName evidence="2">Alpha/beta hydrolase</fullName>
    </submittedName>
</protein>
<keyword evidence="2" id="KW-0378">Hydrolase</keyword>
<sequence length="320" mass="35970">MFLVILFMFFIIIIGLIVYNQQQIKIAEASYPPKGKFVDTSFGRIHYLSAGEGQPAVFLHGGILSSYDFKDVIEEASKEGYHAIAFDRPGYGYSERPKEKITPFDQAEAVNEALEKIGVKKPILLVAHSWSGTMALSYTLKYPDKTAGVVLLGAAMYKEGYPAEYGDPLSKIITMPIIGSMILHTLLKTPLGKKLAWSMTESTFAPEKAPSEYIEAVYALMFRPGQFRANREDVLAFPGASKKISGKYREISVPVLLAVGEEDPFGTIEQAERFKKEVPHAKYFRIPKVAHMLPELHPKLVVEYMNMLKESLRRQLPERK</sequence>
<feature type="domain" description="AB hydrolase-1" evidence="1">
    <location>
        <begin position="57"/>
        <end position="154"/>
    </location>
</feature>
<evidence type="ECO:0000313" key="3">
    <source>
        <dbReference type="Proteomes" id="UP000602050"/>
    </source>
</evidence>
<reference evidence="2" key="2">
    <citation type="submission" date="2020-09" db="EMBL/GenBank/DDBJ databases">
        <authorList>
            <person name="Sun Q."/>
            <person name="Zhou Y."/>
        </authorList>
    </citation>
    <scope>NUCLEOTIDE SEQUENCE</scope>
    <source>
        <strain evidence="2">CGMCC 1.12360</strain>
    </source>
</reference>
<dbReference type="Pfam" id="PF00561">
    <property type="entry name" value="Abhydrolase_1"/>
    <property type="match status" value="1"/>
</dbReference>
<keyword evidence="3" id="KW-1185">Reference proteome</keyword>
<dbReference type="RefSeq" id="WP_188393224.1">
    <property type="nucleotide sequence ID" value="NZ_BMEV01000080.1"/>
</dbReference>
<dbReference type="InterPro" id="IPR000639">
    <property type="entry name" value="Epox_hydrolase-like"/>
</dbReference>
<gene>
    <name evidence="2" type="ORF">GCM10010978_30000</name>
</gene>
<evidence type="ECO:0000313" key="2">
    <source>
        <dbReference type="EMBL" id="GFZ88398.1"/>
    </source>
</evidence>
<reference evidence="2" key="1">
    <citation type="journal article" date="2014" name="Int. J. Syst. Evol. Microbiol.">
        <title>Complete genome sequence of Corynebacterium casei LMG S-19264T (=DSM 44701T), isolated from a smear-ripened cheese.</title>
        <authorList>
            <consortium name="US DOE Joint Genome Institute (JGI-PGF)"/>
            <person name="Walter F."/>
            <person name="Albersmeier A."/>
            <person name="Kalinowski J."/>
            <person name="Ruckert C."/>
        </authorList>
    </citation>
    <scope>NUCLEOTIDE SEQUENCE</scope>
    <source>
        <strain evidence="2">CGMCC 1.12360</strain>
    </source>
</reference>
<accession>A0A8J2TQY7</accession>
<dbReference type="InterPro" id="IPR029058">
    <property type="entry name" value="AB_hydrolase_fold"/>
</dbReference>
<dbReference type="GO" id="GO:0016787">
    <property type="term" value="F:hydrolase activity"/>
    <property type="evidence" value="ECO:0007669"/>
    <property type="project" value="UniProtKB-KW"/>
</dbReference>
<dbReference type="PRINTS" id="PR00111">
    <property type="entry name" value="ABHYDROLASE"/>
</dbReference>
<organism evidence="2 3">
    <name type="scientific">Compostibacillus humi</name>
    <dbReference type="NCBI Taxonomy" id="1245525"/>
    <lineage>
        <taxon>Bacteria</taxon>
        <taxon>Bacillati</taxon>
        <taxon>Bacillota</taxon>
        <taxon>Bacilli</taxon>
        <taxon>Bacillales</taxon>
        <taxon>Bacillaceae</taxon>
        <taxon>Compostibacillus</taxon>
    </lineage>
</organism>
<dbReference type="AlphaFoldDB" id="A0A8J2TQY7"/>
<dbReference type="SUPFAM" id="SSF53474">
    <property type="entry name" value="alpha/beta-Hydrolases"/>
    <property type="match status" value="1"/>
</dbReference>
<dbReference type="Gene3D" id="3.40.50.1820">
    <property type="entry name" value="alpha/beta hydrolase"/>
    <property type="match status" value="1"/>
</dbReference>
<dbReference type="Proteomes" id="UP000602050">
    <property type="component" value="Unassembled WGS sequence"/>
</dbReference>
<evidence type="ECO:0000259" key="1">
    <source>
        <dbReference type="Pfam" id="PF00561"/>
    </source>
</evidence>